<evidence type="ECO:0000313" key="4">
    <source>
        <dbReference type="Proteomes" id="UP000009168"/>
    </source>
</evidence>
<gene>
    <name evidence="3" type="ORF">TTHERM_00940340</name>
</gene>
<dbReference type="EMBL" id="GG662264">
    <property type="protein sequence ID" value="EAS06649.3"/>
    <property type="molecule type" value="Genomic_DNA"/>
</dbReference>
<feature type="compositionally biased region" description="Basic and acidic residues" evidence="1">
    <location>
        <begin position="288"/>
        <end position="303"/>
    </location>
</feature>
<feature type="region of interest" description="Disordered" evidence="1">
    <location>
        <begin position="274"/>
        <end position="303"/>
    </location>
</feature>
<dbReference type="KEGG" id="tet:TTHERM_00940340"/>
<dbReference type="AlphaFoldDB" id="Q24FW1"/>
<dbReference type="PROSITE" id="PS50222">
    <property type="entry name" value="EF_HAND_2"/>
    <property type="match status" value="2"/>
</dbReference>
<name>Q24FW1_TETTS</name>
<feature type="domain" description="EF-hand" evidence="2">
    <location>
        <begin position="582"/>
        <end position="617"/>
    </location>
</feature>
<dbReference type="SUPFAM" id="SSF47473">
    <property type="entry name" value="EF-hand"/>
    <property type="match status" value="1"/>
</dbReference>
<evidence type="ECO:0000259" key="2">
    <source>
        <dbReference type="PROSITE" id="PS50222"/>
    </source>
</evidence>
<dbReference type="Gene3D" id="1.10.238.10">
    <property type="entry name" value="EF-hand"/>
    <property type="match status" value="1"/>
</dbReference>
<dbReference type="HOGENOM" id="CLU_263876_0_0_1"/>
<dbReference type="RefSeq" id="XP_001026894.3">
    <property type="nucleotide sequence ID" value="XM_001026894.3"/>
</dbReference>
<dbReference type="InParanoid" id="Q24FW1"/>
<dbReference type="Proteomes" id="UP000009168">
    <property type="component" value="Unassembled WGS sequence"/>
</dbReference>
<dbReference type="InterPro" id="IPR002048">
    <property type="entry name" value="EF_hand_dom"/>
</dbReference>
<protein>
    <submittedName>
        <fullName evidence="3">CAF1 family ribonuclease</fullName>
    </submittedName>
</protein>
<evidence type="ECO:0000256" key="1">
    <source>
        <dbReference type="SAM" id="MobiDB-lite"/>
    </source>
</evidence>
<accession>Q24FW1</accession>
<reference evidence="4" key="1">
    <citation type="journal article" date="2006" name="PLoS Biol.">
        <title>Macronuclear genome sequence of the ciliate Tetrahymena thermophila, a model eukaryote.</title>
        <authorList>
            <person name="Eisen J.A."/>
            <person name="Coyne R.S."/>
            <person name="Wu M."/>
            <person name="Wu D."/>
            <person name="Thiagarajan M."/>
            <person name="Wortman J.R."/>
            <person name="Badger J.H."/>
            <person name="Ren Q."/>
            <person name="Amedeo P."/>
            <person name="Jones K.M."/>
            <person name="Tallon L.J."/>
            <person name="Delcher A.L."/>
            <person name="Salzberg S.L."/>
            <person name="Silva J.C."/>
            <person name="Haas B.J."/>
            <person name="Majoros W.H."/>
            <person name="Farzad M."/>
            <person name="Carlton J.M."/>
            <person name="Smith R.K. Jr."/>
            <person name="Garg J."/>
            <person name="Pearlman R.E."/>
            <person name="Karrer K.M."/>
            <person name="Sun L."/>
            <person name="Manning G."/>
            <person name="Elde N.C."/>
            <person name="Turkewitz A.P."/>
            <person name="Asai D.J."/>
            <person name="Wilkes D.E."/>
            <person name="Wang Y."/>
            <person name="Cai H."/>
            <person name="Collins K."/>
            <person name="Stewart B.A."/>
            <person name="Lee S.R."/>
            <person name="Wilamowska K."/>
            <person name="Weinberg Z."/>
            <person name="Ruzzo W.L."/>
            <person name="Wloga D."/>
            <person name="Gaertig J."/>
            <person name="Frankel J."/>
            <person name="Tsao C.-C."/>
            <person name="Gorovsky M.A."/>
            <person name="Keeling P.J."/>
            <person name="Waller R.F."/>
            <person name="Patron N.J."/>
            <person name="Cherry J.M."/>
            <person name="Stover N.A."/>
            <person name="Krieger C.J."/>
            <person name="del Toro C."/>
            <person name="Ryder H.F."/>
            <person name="Williamson S.C."/>
            <person name="Barbeau R.A."/>
            <person name="Hamilton E.P."/>
            <person name="Orias E."/>
        </authorList>
    </citation>
    <scope>NUCLEOTIDE SEQUENCE [LARGE SCALE GENOMIC DNA]</scope>
    <source>
        <strain evidence="4">SB210</strain>
    </source>
</reference>
<evidence type="ECO:0000313" key="3">
    <source>
        <dbReference type="EMBL" id="EAS06649.3"/>
    </source>
</evidence>
<dbReference type="GeneID" id="7830948"/>
<dbReference type="GO" id="GO:0005509">
    <property type="term" value="F:calcium ion binding"/>
    <property type="evidence" value="ECO:0007669"/>
    <property type="project" value="InterPro"/>
</dbReference>
<proteinExistence type="predicted"/>
<organism evidence="3 4">
    <name type="scientific">Tetrahymena thermophila (strain SB210)</name>
    <dbReference type="NCBI Taxonomy" id="312017"/>
    <lineage>
        <taxon>Eukaryota</taxon>
        <taxon>Sar</taxon>
        <taxon>Alveolata</taxon>
        <taxon>Ciliophora</taxon>
        <taxon>Intramacronucleata</taxon>
        <taxon>Oligohymenophorea</taxon>
        <taxon>Hymenostomatida</taxon>
        <taxon>Tetrahymenina</taxon>
        <taxon>Tetrahymenidae</taxon>
        <taxon>Tetrahymena</taxon>
    </lineage>
</organism>
<dbReference type="InterPro" id="IPR011992">
    <property type="entry name" value="EF-hand-dom_pair"/>
</dbReference>
<sequence length="735" mass="86087">MYQPSLNYDYQNPNPIKLDAKGLQSNNLNQQQNGQQTIQLLSTLPSNSYGVTQGKYASPFEDTKKLNQNQSQLSNHSPKNFVYQQTASKQNESYQSPQFIKSSSAALAQNFSASNNILNKNVTSNITNNNQAQNTQQNITANQNTIQQGSIIQQSNQQQLINNKPIIQQTQPQLVTYSYQPAMSYVSQTTPTNTIPIVQSYIQPVPIQVPNQNIVVQNPPNITYTTTSVPNTTQVHLVPQKTSYLIESKPILQTSQIRILSPISSNRVQTNDEDFTKPLFTNKSPYSKKYDEQRSQRWQEFSKDDSRLNQFEYNRQYNQQNEQTRQFNAYQRSVTNENNQRSTYRFEERNQFEGQQNYKNQQLYSQNVSQVAPPAFDYTNYSNQYEPAKRTAMFENNQSAPYSFLASQKIVFKEDTDLQTRKLIESRLQQDRIGQRSLDQSGFKRFQNQSLYQSNLVAQNRIDSFNIRQSYQFLNQNRDFNQNNVRFSTLSSQDAQRFYINEEALKERDLNFMFEKRPTDLVKEYMQAIIDLEREIENNRIKIVRQQDYSVQLFYEIFDANESGYIIVEEFVQGLKKLGIQAEQNDVRLLVNRYSIDKNNKIDQQEFINMVVPKTYSHIESIFVRKPYISEKNMRQDTRELMAKLMKSLLNSEIVLEQIRKKIEQKQITSAQLFTSLCDGPEDSVNKQNLRQFLVKIGVFVNREEIPQIMQHFDLRDMGFFRLQEFEAELKPRFQ</sequence>
<keyword evidence="4" id="KW-1185">Reference proteome</keyword>
<dbReference type="CDD" id="cd00051">
    <property type="entry name" value="EFh"/>
    <property type="match status" value="1"/>
</dbReference>
<dbReference type="eggNOG" id="KOG1990">
    <property type="taxonomic scope" value="Eukaryota"/>
</dbReference>
<dbReference type="OrthoDB" id="327699at2759"/>
<feature type="domain" description="EF-hand" evidence="2">
    <location>
        <begin position="545"/>
        <end position="581"/>
    </location>
</feature>